<protein>
    <submittedName>
        <fullName evidence="6">Methyl-CpG-binding domain protein 4</fullName>
    </submittedName>
</protein>
<dbReference type="AlphaFoldDB" id="A0A061SIS5"/>
<dbReference type="PANTHER" id="PTHR15074">
    <property type="entry name" value="METHYL-CPG-BINDING PROTEIN"/>
    <property type="match status" value="1"/>
</dbReference>
<dbReference type="Gene3D" id="1.20.1280.50">
    <property type="match status" value="1"/>
</dbReference>
<dbReference type="GO" id="GO:0003677">
    <property type="term" value="F:DNA binding"/>
    <property type="evidence" value="ECO:0007669"/>
    <property type="project" value="InterPro"/>
</dbReference>
<dbReference type="Gene3D" id="1.10.340.30">
    <property type="entry name" value="Hypothetical protein, domain 2"/>
    <property type="match status" value="1"/>
</dbReference>
<dbReference type="InterPro" id="IPR011257">
    <property type="entry name" value="DNA_glycosylase"/>
</dbReference>
<dbReference type="SUPFAM" id="SSF81383">
    <property type="entry name" value="F-box domain"/>
    <property type="match status" value="1"/>
</dbReference>
<evidence type="ECO:0000256" key="4">
    <source>
        <dbReference type="SAM" id="SignalP"/>
    </source>
</evidence>
<dbReference type="PANTHER" id="PTHR15074:SF0">
    <property type="entry name" value="METHYL-CPG-BINDING DOMAIN PROTEIN 4-LIKE PROTEIN"/>
    <property type="match status" value="1"/>
</dbReference>
<gene>
    <name evidence="6" type="primary">MBD4</name>
    <name evidence="6" type="ORF">TSPGSL018_5380</name>
</gene>
<dbReference type="SUPFAM" id="SSF48150">
    <property type="entry name" value="DNA-glycosylase"/>
    <property type="match status" value="1"/>
</dbReference>
<evidence type="ECO:0000256" key="2">
    <source>
        <dbReference type="ARBA" id="ARBA00023242"/>
    </source>
</evidence>
<sequence>MKVHSLSGMPQDALLLICAALPVQTVTALKLVCKDLSRAVEDEELWKQIAVAKWGPIVSSQNISACWFDYCRHRMSFLNISPSPLRLIQECFPDPWEHILCCICCCRTTGSSVVRSVIGDLLSYWKTPSDIINAGDAELQQVLFPLGLQEMRAKSLKRMSTSFLLDAWDDPIQFYGCGKFISDSWRIFCRGDRSMKNVQDKNLRRYLSWLLQEDGPKKEQAQGNPEKVGSSSSRKKRTRGGKAFGMEGKPQNKDKILTDRKLRKTALCSSRRSLRLQSL</sequence>
<evidence type="ECO:0000313" key="6">
    <source>
        <dbReference type="EMBL" id="JAC82596.1"/>
    </source>
</evidence>
<evidence type="ECO:0000259" key="5">
    <source>
        <dbReference type="PROSITE" id="PS50181"/>
    </source>
</evidence>
<dbReference type="Pfam" id="PF00730">
    <property type="entry name" value="HhH-GPD"/>
    <property type="match status" value="1"/>
</dbReference>
<organism evidence="6">
    <name type="scientific">Tetraselmis sp. GSL018</name>
    <dbReference type="NCBI Taxonomy" id="582737"/>
    <lineage>
        <taxon>Eukaryota</taxon>
        <taxon>Viridiplantae</taxon>
        <taxon>Chlorophyta</taxon>
        <taxon>core chlorophytes</taxon>
        <taxon>Chlorodendrophyceae</taxon>
        <taxon>Chlorodendrales</taxon>
        <taxon>Chlorodendraceae</taxon>
        <taxon>Tetraselmis</taxon>
    </lineage>
</organism>
<feature type="domain" description="F-box" evidence="5">
    <location>
        <begin position="3"/>
        <end position="49"/>
    </location>
</feature>
<evidence type="ECO:0000256" key="3">
    <source>
        <dbReference type="SAM" id="MobiDB-lite"/>
    </source>
</evidence>
<dbReference type="EMBL" id="GBEZ01002464">
    <property type="protein sequence ID" value="JAC82596.1"/>
    <property type="molecule type" value="Transcribed_RNA"/>
</dbReference>
<keyword evidence="2" id="KW-0539">Nucleus</keyword>
<proteinExistence type="predicted"/>
<dbReference type="InterPro" id="IPR001810">
    <property type="entry name" value="F-box_dom"/>
</dbReference>
<dbReference type="GO" id="GO:0006284">
    <property type="term" value="P:base-excision repair"/>
    <property type="evidence" value="ECO:0007669"/>
    <property type="project" value="InterPro"/>
</dbReference>
<name>A0A061SIS5_9CHLO</name>
<feature type="chain" id="PRO_5030002262" evidence="4">
    <location>
        <begin position="29"/>
        <end position="279"/>
    </location>
</feature>
<reference evidence="6" key="1">
    <citation type="submission" date="2014-05" db="EMBL/GenBank/DDBJ databases">
        <title>The transcriptome of the halophilic microalga Tetraselmis sp. GSL018 isolated from the Great Salt Lake, Utah.</title>
        <authorList>
            <person name="Jinkerson R.E."/>
            <person name="D'Adamo S."/>
            <person name="Posewitz M.C."/>
        </authorList>
    </citation>
    <scope>NUCLEOTIDE SEQUENCE</scope>
    <source>
        <strain evidence="6">GSL018</strain>
    </source>
</reference>
<feature type="signal peptide" evidence="4">
    <location>
        <begin position="1"/>
        <end position="28"/>
    </location>
</feature>
<keyword evidence="4" id="KW-0732">Signal</keyword>
<comment type="subcellular location">
    <subcellularLocation>
        <location evidence="1">Nucleus</location>
    </subcellularLocation>
</comment>
<accession>A0A061SIS5</accession>
<dbReference type="InterPro" id="IPR036047">
    <property type="entry name" value="F-box-like_dom_sf"/>
</dbReference>
<feature type="region of interest" description="Disordered" evidence="3">
    <location>
        <begin position="216"/>
        <end position="257"/>
    </location>
</feature>
<dbReference type="InterPro" id="IPR003265">
    <property type="entry name" value="HhH-GPD_domain"/>
</dbReference>
<dbReference type="InterPro" id="IPR045138">
    <property type="entry name" value="MeCP2/MBD4"/>
</dbReference>
<dbReference type="PROSITE" id="PS50181">
    <property type="entry name" value="FBOX"/>
    <property type="match status" value="1"/>
</dbReference>
<dbReference type="GO" id="GO:0003824">
    <property type="term" value="F:catalytic activity"/>
    <property type="evidence" value="ECO:0007669"/>
    <property type="project" value="InterPro"/>
</dbReference>
<dbReference type="Pfam" id="PF12937">
    <property type="entry name" value="F-box-like"/>
    <property type="match status" value="1"/>
</dbReference>
<evidence type="ECO:0000256" key="1">
    <source>
        <dbReference type="ARBA" id="ARBA00004123"/>
    </source>
</evidence>
<dbReference type="GO" id="GO:0005634">
    <property type="term" value="C:nucleus"/>
    <property type="evidence" value="ECO:0007669"/>
    <property type="project" value="UniProtKB-SubCell"/>
</dbReference>